<dbReference type="PIRSF" id="PIRSF035875">
    <property type="entry name" value="RNase_BN"/>
    <property type="match status" value="1"/>
</dbReference>
<comment type="subcellular location">
    <subcellularLocation>
        <location evidence="1">Cell membrane</location>
        <topology evidence="1">Multi-pass membrane protein</topology>
    </subcellularLocation>
</comment>
<evidence type="ECO:0000256" key="6">
    <source>
        <dbReference type="SAM" id="Phobius"/>
    </source>
</evidence>
<dbReference type="Proteomes" id="UP000480570">
    <property type="component" value="Unassembled WGS sequence"/>
</dbReference>
<dbReference type="EMBL" id="WEZT01000004">
    <property type="protein sequence ID" value="MYV04818.1"/>
    <property type="molecule type" value="Genomic_DNA"/>
</dbReference>
<dbReference type="AlphaFoldDB" id="A0A7C9IZ23"/>
<evidence type="ECO:0000256" key="3">
    <source>
        <dbReference type="ARBA" id="ARBA00022692"/>
    </source>
</evidence>
<gene>
    <name evidence="7" type="ORF">GB992_02840</name>
</gene>
<comment type="caution">
    <text evidence="7">The sequence shown here is derived from an EMBL/GenBank/DDBJ whole genome shotgun (WGS) entry which is preliminary data.</text>
</comment>
<feature type="transmembrane region" description="Helical" evidence="6">
    <location>
        <begin position="239"/>
        <end position="261"/>
    </location>
</feature>
<dbReference type="InterPro" id="IPR017039">
    <property type="entry name" value="Virul_fac_BrkB"/>
</dbReference>
<evidence type="ECO:0000256" key="2">
    <source>
        <dbReference type="ARBA" id="ARBA00022475"/>
    </source>
</evidence>
<evidence type="ECO:0000313" key="7">
    <source>
        <dbReference type="EMBL" id="MYV04818.1"/>
    </source>
</evidence>
<organism evidence="7 8">
    <name type="scientific">Furfurilactobacillus rossiae</name>
    <dbReference type="NCBI Taxonomy" id="231049"/>
    <lineage>
        <taxon>Bacteria</taxon>
        <taxon>Bacillati</taxon>
        <taxon>Bacillota</taxon>
        <taxon>Bacilli</taxon>
        <taxon>Lactobacillales</taxon>
        <taxon>Lactobacillaceae</taxon>
        <taxon>Furfurilactobacillus</taxon>
    </lineage>
</organism>
<evidence type="ECO:0000256" key="4">
    <source>
        <dbReference type="ARBA" id="ARBA00022989"/>
    </source>
</evidence>
<reference evidence="7 8" key="1">
    <citation type="journal article" date="2019" name="Appl. Environ. Microbiol.">
        <title>Genetic determinants of hydroxycinnamic acid metabolism in heterofermentative lactobacilli.</title>
        <authorList>
            <person name="Gaur G."/>
            <person name="Oh J.H."/>
            <person name="Filannino P."/>
            <person name="Gobbetti M."/>
            <person name="van Pijkeren J.P."/>
            <person name="Ganzle M.G."/>
        </authorList>
    </citation>
    <scope>NUCLEOTIDE SEQUENCE [LARGE SCALE GENOMIC DNA]</scope>
    <source>
        <strain evidence="7 8">FUA3583</strain>
    </source>
</reference>
<feature type="transmembrane region" description="Helical" evidence="6">
    <location>
        <begin position="84"/>
        <end position="103"/>
    </location>
</feature>
<feature type="transmembrane region" description="Helical" evidence="6">
    <location>
        <begin position="200"/>
        <end position="219"/>
    </location>
</feature>
<accession>A0A7C9IZ23</accession>
<evidence type="ECO:0000313" key="8">
    <source>
        <dbReference type="Proteomes" id="UP000480570"/>
    </source>
</evidence>
<proteinExistence type="predicted"/>
<feature type="transmembrane region" description="Helical" evidence="6">
    <location>
        <begin position="21"/>
        <end position="46"/>
    </location>
</feature>
<dbReference type="PANTHER" id="PTHR30213:SF0">
    <property type="entry name" value="UPF0761 MEMBRANE PROTEIN YIHY"/>
    <property type="match status" value="1"/>
</dbReference>
<keyword evidence="5 6" id="KW-0472">Membrane</keyword>
<feature type="transmembrane region" description="Helical" evidence="6">
    <location>
        <begin position="171"/>
        <end position="191"/>
    </location>
</feature>
<dbReference type="PANTHER" id="PTHR30213">
    <property type="entry name" value="INNER MEMBRANE PROTEIN YHJD"/>
    <property type="match status" value="1"/>
</dbReference>
<feature type="transmembrane region" description="Helical" evidence="6">
    <location>
        <begin position="124"/>
        <end position="151"/>
    </location>
</feature>
<sequence length="295" mass="33258">MKRFFKIFMRRFGNAEVSNSAVILAWYSLLSIFPAVIVIGNLLPIFGINARTVLDYLQTAVPADVYRTLAPAILSFLQRGSGSLLSIGAVVALWSTSQVVAAFQRTVNQAYGVGENQNAIANRLFSFMWMILVIVIMAIIILFFTLGQVVVKQLTPLLHLSHNITSVVSSLKWPVTLSLLFVLLLLLYYFLPNARLKWRYVWVGALLSTVAWLSLSQLFSLYVDYFAKSVTTYKTVGSVIVIMMWLDFSGIVILTGSVLNASIQEFFSGKIIESRQSLHWITKIWRKNNKRSDDE</sequence>
<protein>
    <submittedName>
        <fullName evidence="7">YihY family inner membrane protein</fullName>
    </submittedName>
</protein>
<dbReference type="Pfam" id="PF03631">
    <property type="entry name" value="Virul_fac_BrkB"/>
    <property type="match status" value="1"/>
</dbReference>
<keyword evidence="2" id="KW-1003">Cell membrane</keyword>
<dbReference type="NCBIfam" id="TIGR00765">
    <property type="entry name" value="yihY_not_rbn"/>
    <property type="match status" value="1"/>
</dbReference>
<name>A0A7C9IZ23_9LACO</name>
<keyword evidence="4 6" id="KW-1133">Transmembrane helix</keyword>
<evidence type="ECO:0000256" key="5">
    <source>
        <dbReference type="ARBA" id="ARBA00023136"/>
    </source>
</evidence>
<keyword evidence="3 6" id="KW-0812">Transmembrane</keyword>
<dbReference type="GO" id="GO:0005886">
    <property type="term" value="C:plasma membrane"/>
    <property type="evidence" value="ECO:0007669"/>
    <property type="project" value="UniProtKB-SubCell"/>
</dbReference>
<evidence type="ECO:0000256" key="1">
    <source>
        <dbReference type="ARBA" id="ARBA00004651"/>
    </source>
</evidence>